<evidence type="ECO:0000256" key="1">
    <source>
        <dbReference type="SAM" id="MobiDB-lite"/>
    </source>
</evidence>
<protein>
    <submittedName>
        <fullName evidence="2">Uncharacterized protein</fullName>
    </submittedName>
</protein>
<proteinExistence type="predicted"/>
<name>A0AAD7I1W0_9AGAR</name>
<dbReference type="EMBL" id="JARKIB010000143">
    <property type="protein sequence ID" value="KAJ7732669.1"/>
    <property type="molecule type" value="Genomic_DNA"/>
</dbReference>
<comment type="caution">
    <text evidence="2">The sequence shown here is derived from an EMBL/GenBank/DDBJ whole genome shotgun (WGS) entry which is preliminary data.</text>
</comment>
<feature type="compositionally biased region" description="Polar residues" evidence="1">
    <location>
        <begin position="440"/>
        <end position="459"/>
    </location>
</feature>
<evidence type="ECO:0000313" key="3">
    <source>
        <dbReference type="Proteomes" id="UP001215598"/>
    </source>
</evidence>
<gene>
    <name evidence="2" type="ORF">B0H16DRAFT_1468443</name>
</gene>
<dbReference type="Proteomes" id="UP001215598">
    <property type="component" value="Unassembled WGS sequence"/>
</dbReference>
<accession>A0AAD7I1W0</accession>
<keyword evidence="3" id="KW-1185">Reference proteome</keyword>
<reference evidence="2" key="1">
    <citation type="submission" date="2023-03" db="EMBL/GenBank/DDBJ databases">
        <title>Massive genome expansion in bonnet fungi (Mycena s.s.) driven by repeated elements and novel gene families across ecological guilds.</title>
        <authorList>
            <consortium name="Lawrence Berkeley National Laboratory"/>
            <person name="Harder C.B."/>
            <person name="Miyauchi S."/>
            <person name="Viragh M."/>
            <person name="Kuo A."/>
            <person name="Thoen E."/>
            <person name="Andreopoulos B."/>
            <person name="Lu D."/>
            <person name="Skrede I."/>
            <person name="Drula E."/>
            <person name="Henrissat B."/>
            <person name="Morin E."/>
            <person name="Kohler A."/>
            <person name="Barry K."/>
            <person name="LaButti K."/>
            <person name="Morin E."/>
            <person name="Salamov A."/>
            <person name="Lipzen A."/>
            <person name="Mereny Z."/>
            <person name="Hegedus B."/>
            <person name="Baldrian P."/>
            <person name="Stursova M."/>
            <person name="Weitz H."/>
            <person name="Taylor A."/>
            <person name="Grigoriev I.V."/>
            <person name="Nagy L.G."/>
            <person name="Martin F."/>
            <person name="Kauserud H."/>
        </authorList>
    </citation>
    <scope>NUCLEOTIDE SEQUENCE</scope>
    <source>
        <strain evidence="2">CBHHK182m</strain>
    </source>
</reference>
<dbReference type="AlphaFoldDB" id="A0AAD7I1W0"/>
<organism evidence="2 3">
    <name type="scientific">Mycena metata</name>
    <dbReference type="NCBI Taxonomy" id="1033252"/>
    <lineage>
        <taxon>Eukaryota</taxon>
        <taxon>Fungi</taxon>
        <taxon>Dikarya</taxon>
        <taxon>Basidiomycota</taxon>
        <taxon>Agaricomycotina</taxon>
        <taxon>Agaricomycetes</taxon>
        <taxon>Agaricomycetidae</taxon>
        <taxon>Agaricales</taxon>
        <taxon>Marasmiineae</taxon>
        <taxon>Mycenaceae</taxon>
        <taxon>Mycena</taxon>
    </lineage>
</organism>
<sequence>MIPRHSLSIFRQQLWQFNLRREHGNRSGGCSTYGINLPNQSRLKLKGSSSLQLCITSLPISIISVNLTLVFFHSTKKKQKMYGLTIVPSCREATVTGNGGVVALPILWSVTVTVGDQAKFGWEDSNLVIYLLLQYAGISIFEEKKVCGPTRARGDLIYATSGTSYTLSAREHASQDQRERQYTLCSRLLSTATHTAPFGPGSATPSAAFLALTEIGRRCIALCTSLIPHKACWAALLALSSDLTQSPHTVDRAAGVLARTGFPPLQISRLPPRVSNGRRSPTHVLCPHLGLTRFVSGWTALNAGKKSAVPLQQLLFTCKSFTPKVINCFGDSGREQRCAKCDTFTSRSISELIAHLGPMHYLQEIIYDVLDVPIYPFPPRGAAEWERWIINSQVLEARRQPSANNTPVESSLPPPAPPSNGSSHPESTAQELLFSLGSPRLSQAQPGPSASANLQSSQPESRRAARFQPYPPSLPVPLHSRDSRSPQAPRSLQREQCETNPVLNLEKSLSADPSQPSHKSPRVRTPQHDARVVESSREAPLPSQKSYALKSMPTQSSQLR</sequence>
<feature type="compositionally biased region" description="Basic and acidic residues" evidence="1">
    <location>
        <begin position="526"/>
        <end position="537"/>
    </location>
</feature>
<feature type="region of interest" description="Disordered" evidence="1">
    <location>
        <begin position="400"/>
        <end position="560"/>
    </location>
</feature>
<evidence type="ECO:0000313" key="2">
    <source>
        <dbReference type="EMBL" id="KAJ7732669.1"/>
    </source>
</evidence>